<dbReference type="AlphaFoldDB" id="A0A8H7ZXG1"/>
<organism evidence="2 3">
    <name type="scientific">Olpidium bornovanus</name>
    <dbReference type="NCBI Taxonomy" id="278681"/>
    <lineage>
        <taxon>Eukaryota</taxon>
        <taxon>Fungi</taxon>
        <taxon>Fungi incertae sedis</taxon>
        <taxon>Olpidiomycota</taxon>
        <taxon>Olpidiomycotina</taxon>
        <taxon>Olpidiomycetes</taxon>
        <taxon>Olpidiales</taxon>
        <taxon>Olpidiaceae</taxon>
        <taxon>Olpidium</taxon>
    </lineage>
</organism>
<dbReference type="Proteomes" id="UP000673691">
    <property type="component" value="Unassembled WGS sequence"/>
</dbReference>
<keyword evidence="3" id="KW-1185">Reference proteome</keyword>
<evidence type="ECO:0000313" key="3">
    <source>
        <dbReference type="Proteomes" id="UP000673691"/>
    </source>
</evidence>
<evidence type="ECO:0000313" key="2">
    <source>
        <dbReference type="EMBL" id="KAG5461175.1"/>
    </source>
</evidence>
<accession>A0A8H7ZXG1</accession>
<evidence type="ECO:0000256" key="1">
    <source>
        <dbReference type="SAM" id="MobiDB-lite"/>
    </source>
</evidence>
<dbReference type="EMBL" id="JAEFCI010004074">
    <property type="protein sequence ID" value="KAG5461175.1"/>
    <property type="molecule type" value="Genomic_DNA"/>
</dbReference>
<dbReference type="GO" id="GO:0006368">
    <property type="term" value="P:transcription elongation by RNA polymerase II"/>
    <property type="evidence" value="ECO:0007669"/>
    <property type="project" value="InterPro"/>
</dbReference>
<gene>
    <name evidence="2" type="ORF">BJ554DRAFT_6673</name>
</gene>
<comment type="caution">
    <text evidence="2">The sequence shown here is derived from an EMBL/GenBank/DDBJ whole genome shotgun (WGS) entry which is preliminary data.</text>
</comment>
<proteinExistence type="predicted"/>
<feature type="region of interest" description="Disordered" evidence="1">
    <location>
        <begin position="30"/>
        <end position="53"/>
    </location>
</feature>
<dbReference type="Pfam" id="PF03985">
    <property type="entry name" value="Paf1"/>
    <property type="match status" value="1"/>
</dbReference>
<dbReference type="InterPro" id="IPR007133">
    <property type="entry name" value="RNA_pol_II-assoc_Paf1"/>
</dbReference>
<dbReference type="GO" id="GO:0016593">
    <property type="term" value="C:Cdc73/Paf1 complex"/>
    <property type="evidence" value="ECO:0007669"/>
    <property type="project" value="InterPro"/>
</dbReference>
<protein>
    <submittedName>
        <fullName evidence="2">Uncharacterized protein</fullName>
    </submittedName>
</protein>
<name>A0A8H7ZXG1_9FUNG</name>
<feature type="compositionally biased region" description="Acidic residues" evidence="1">
    <location>
        <begin position="38"/>
        <end position="48"/>
    </location>
</feature>
<reference evidence="2 3" key="1">
    <citation type="journal article" name="Sci. Rep.">
        <title>Genome-scale phylogenetic analyses confirm Olpidium as the closest living zoosporic fungus to the non-flagellated, terrestrial fungi.</title>
        <authorList>
            <person name="Chang Y."/>
            <person name="Rochon D."/>
            <person name="Sekimoto S."/>
            <person name="Wang Y."/>
            <person name="Chovatia M."/>
            <person name="Sandor L."/>
            <person name="Salamov A."/>
            <person name="Grigoriev I.V."/>
            <person name="Stajich J.E."/>
            <person name="Spatafora J.W."/>
        </authorList>
    </citation>
    <scope>NUCLEOTIDE SEQUENCE [LARGE SCALE GENOMIC DNA]</scope>
    <source>
        <strain evidence="2">S191</strain>
    </source>
</reference>
<sequence>MHPLLLPMSGASGIVMSYFKPKAETLQRLAARKRMREQDDEDEEDPGAVDEYQWQTDYRHESLEDSPSLAIAISSQGAFWLPLATRAVLRKRPKVRRAFCHFCDEDRDRSSPDDSDPGHIASPVQTKYDMFHEYSEIRVTTKDVEENLADGNEEGSVPVVSVLLVVLPSEVELAGGESPGGTVTLNQVTLGPGPMIRSEIERT</sequence>